<protein>
    <submittedName>
        <fullName evidence="2">Uncharacterized protein</fullName>
    </submittedName>
</protein>
<evidence type="ECO:0000313" key="2">
    <source>
        <dbReference type="WBParaSite" id="EEL_0000221101-mRNA-1"/>
    </source>
</evidence>
<dbReference type="WBParaSite" id="EEL_0000221101-mRNA-1">
    <property type="protein sequence ID" value="EEL_0000221101-mRNA-1"/>
    <property type="gene ID" value="EEL_0000221101"/>
</dbReference>
<evidence type="ECO:0000313" key="1">
    <source>
        <dbReference type="Proteomes" id="UP000050640"/>
    </source>
</evidence>
<accession>A0A0R3RL52</accession>
<organism evidence="1 2">
    <name type="scientific">Elaeophora elaphi</name>
    <dbReference type="NCBI Taxonomy" id="1147741"/>
    <lineage>
        <taxon>Eukaryota</taxon>
        <taxon>Metazoa</taxon>
        <taxon>Ecdysozoa</taxon>
        <taxon>Nematoda</taxon>
        <taxon>Chromadorea</taxon>
        <taxon>Rhabditida</taxon>
        <taxon>Spirurina</taxon>
        <taxon>Spiruromorpha</taxon>
        <taxon>Filarioidea</taxon>
        <taxon>Onchocercidae</taxon>
        <taxon>Elaeophora</taxon>
    </lineage>
</organism>
<name>A0A0R3RL52_9BILA</name>
<proteinExistence type="predicted"/>
<reference evidence="2" key="1">
    <citation type="submission" date="2017-02" db="UniProtKB">
        <authorList>
            <consortium name="WormBaseParasite"/>
        </authorList>
    </citation>
    <scope>IDENTIFICATION</scope>
</reference>
<keyword evidence="1" id="KW-1185">Reference proteome</keyword>
<sequence>MVWRNDNDRVRRRLPCIPSIPMEAKTFPNLARLNLRNMPSSTLSYDGIERPTRLEIDDESVEQSPISEQSRQFCSSTTIRLTFPMRVKQRRELSMEEDVENDGKL</sequence>
<dbReference type="AlphaFoldDB" id="A0A0R3RL52"/>
<dbReference type="Proteomes" id="UP000050640">
    <property type="component" value="Unplaced"/>
</dbReference>